<dbReference type="Proteomes" id="UP000814140">
    <property type="component" value="Unassembled WGS sequence"/>
</dbReference>
<reference evidence="1" key="2">
    <citation type="journal article" date="2022" name="New Phytol.">
        <title>Evolutionary transition to the ectomycorrhizal habit in the genomes of a hyperdiverse lineage of mushroom-forming fungi.</title>
        <authorList>
            <person name="Looney B."/>
            <person name="Miyauchi S."/>
            <person name="Morin E."/>
            <person name="Drula E."/>
            <person name="Courty P.E."/>
            <person name="Kohler A."/>
            <person name="Kuo A."/>
            <person name="LaButti K."/>
            <person name="Pangilinan J."/>
            <person name="Lipzen A."/>
            <person name="Riley R."/>
            <person name="Andreopoulos W."/>
            <person name="He G."/>
            <person name="Johnson J."/>
            <person name="Nolan M."/>
            <person name="Tritt A."/>
            <person name="Barry K.W."/>
            <person name="Grigoriev I.V."/>
            <person name="Nagy L.G."/>
            <person name="Hibbett D."/>
            <person name="Henrissat B."/>
            <person name="Matheny P.B."/>
            <person name="Labbe J."/>
            <person name="Martin F.M."/>
        </authorList>
    </citation>
    <scope>NUCLEOTIDE SEQUENCE</scope>
    <source>
        <strain evidence="1">HHB10654</strain>
    </source>
</reference>
<comment type="caution">
    <text evidence="1">The sequence shown here is derived from an EMBL/GenBank/DDBJ whole genome shotgun (WGS) entry which is preliminary data.</text>
</comment>
<dbReference type="EMBL" id="MU277206">
    <property type="protein sequence ID" value="KAI0062676.1"/>
    <property type="molecule type" value="Genomic_DNA"/>
</dbReference>
<evidence type="ECO:0000313" key="1">
    <source>
        <dbReference type="EMBL" id="KAI0062676.1"/>
    </source>
</evidence>
<evidence type="ECO:0000313" key="2">
    <source>
        <dbReference type="Proteomes" id="UP000814140"/>
    </source>
</evidence>
<accession>A0ACB8T3W1</accession>
<reference evidence="1" key="1">
    <citation type="submission" date="2021-03" db="EMBL/GenBank/DDBJ databases">
        <authorList>
            <consortium name="DOE Joint Genome Institute"/>
            <person name="Ahrendt S."/>
            <person name="Looney B.P."/>
            <person name="Miyauchi S."/>
            <person name="Morin E."/>
            <person name="Drula E."/>
            <person name="Courty P.E."/>
            <person name="Chicoki N."/>
            <person name="Fauchery L."/>
            <person name="Kohler A."/>
            <person name="Kuo A."/>
            <person name="Labutti K."/>
            <person name="Pangilinan J."/>
            <person name="Lipzen A."/>
            <person name="Riley R."/>
            <person name="Andreopoulos W."/>
            <person name="He G."/>
            <person name="Johnson J."/>
            <person name="Barry K.W."/>
            <person name="Grigoriev I.V."/>
            <person name="Nagy L."/>
            <person name="Hibbett D."/>
            <person name="Henrissat B."/>
            <person name="Matheny P.B."/>
            <person name="Labbe J."/>
            <person name="Martin F."/>
        </authorList>
    </citation>
    <scope>NUCLEOTIDE SEQUENCE</scope>
    <source>
        <strain evidence="1">HHB10654</strain>
    </source>
</reference>
<gene>
    <name evidence="1" type="ORF">BV25DRAFT_1915822</name>
</gene>
<sequence length="152" mass="17711">MDLPDEVIEHPVIEELSILSLDMILLCNDIASYNVEQARGDDHNIIAIVMHHEKIDIQGAMDWVVRYYKEVETRFMELYEQVPKFGELIDSQLAIYIDGLGNWVRACDQWSFESGRYFGKKAPEIQKTRWVALMPKERLEEIGPRIVDESVL</sequence>
<keyword evidence="2" id="KW-1185">Reference proteome</keyword>
<organism evidence="1 2">
    <name type="scientific">Artomyces pyxidatus</name>
    <dbReference type="NCBI Taxonomy" id="48021"/>
    <lineage>
        <taxon>Eukaryota</taxon>
        <taxon>Fungi</taxon>
        <taxon>Dikarya</taxon>
        <taxon>Basidiomycota</taxon>
        <taxon>Agaricomycotina</taxon>
        <taxon>Agaricomycetes</taxon>
        <taxon>Russulales</taxon>
        <taxon>Auriscalpiaceae</taxon>
        <taxon>Artomyces</taxon>
    </lineage>
</organism>
<protein>
    <submittedName>
        <fullName evidence="1">Terpenoid synthase</fullName>
    </submittedName>
</protein>
<name>A0ACB8T3W1_9AGAM</name>
<proteinExistence type="predicted"/>